<accession>U7QIT4</accession>
<name>U7QIT4_9CYAN</name>
<dbReference type="EMBL" id="AUZM01000028">
    <property type="protein sequence ID" value="ERT06980.1"/>
    <property type="molecule type" value="Genomic_DNA"/>
</dbReference>
<dbReference type="PANTHER" id="PTHR43657">
    <property type="entry name" value="TRYPTOPHAN RNA-BINDING ATTENUATOR PROTEIN-LIKE PROTEIN"/>
    <property type="match status" value="1"/>
</dbReference>
<dbReference type="Proteomes" id="UP000017127">
    <property type="component" value="Unassembled WGS sequence"/>
</dbReference>
<dbReference type="SUPFAM" id="SSF51219">
    <property type="entry name" value="TRAP-like"/>
    <property type="match status" value="1"/>
</dbReference>
<dbReference type="InterPro" id="IPR002838">
    <property type="entry name" value="AIM24"/>
</dbReference>
<comment type="caution">
    <text evidence="1">The sequence shown here is derived from an EMBL/GenBank/DDBJ whole genome shotgun (WGS) entry which is preliminary data.</text>
</comment>
<reference evidence="1 2" key="1">
    <citation type="journal article" date="2013" name="Front. Microbiol.">
        <title>Comparative genomic analyses of the cyanobacterium, Lyngbya aestuarii BL J, a powerful hydrogen producer.</title>
        <authorList>
            <person name="Kothari A."/>
            <person name="Vaughn M."/>
            <person name="Garcia-Pichel F."/>
        </authorList>
    </citation>
    <scope>NUCLEOTIDE SEQUENCE [LARGE SCALE GENOMIC DNA]</scope>
    <source>
        <strain evidence="1 2">BL J</strain>
    </source>
</reference>
<dbReference type="PANTHER" id="PTHR43657:SF1">
    <property type="entry name" value="ALTERED INHERITANCE OF MITOCHONDRIA PROTEIN 24, MITOCHONDRIAL"/>
    <property type="match status" value="1"/>
</dbReference>
<dbReference type="InterPro" id="IPR016031">
    <property type="entry name" value="Trp_RNA-bd_attenuator-like_dom"/>
</dbReference>
<dbReference type="NCBIfam" id="TIGR00266">
    <property type="entry name" value="TIGR00266 family protein"/>
    <property type="match status" value="1"/>
</dbReference>
<sequence>MKIKILQQPDCAIARVTLETREELVAEAGAMVAMSESINTSTTLRQGKGGGILGGLKRMVAGESLFLSVFRSPISGGEVFLAPKLLGDILHYQVAGSGLVVQATSYLASHSDVDIDLGFQGFKSLFSGENIFWLDLSGQGDVLINSFGGIYEVDVKDEYIVDTGHIVAFEKTLNFEITKSGSSWIGAFLGGEGLVCRFRGQGKLYCQTHNSTAFGQLVGPRLPAKES</sequence>
<gene>
    <name evidence="1" type="ORF">M595_3083</name>
</gene>
<evidence type="ECO:0000313" key="1">
    <source>
        <dbReference type="EMBL" id="ERT06980.1"/>
    </source>
</evidence>
<dbReference type="PATRIC" id="fig|1348334.3.peg.2985"/>
<organism evidence="1 2">
    <name type="scientific">Lyngbya aestuarii BL J</name>
    <dbReference type="NCBI Taxonomy" id="1348334"/>
    <lineage>
        <taxon>Bacteria</taxon>
        <taxon>Bacillati</taxon>
        <taxon>Cyanobacteriota</taxon>
        <taxon>Cyanophyceae</taxon>
        <taxon>Oscillatoriophycideae</taxon>
        <taxon>Oscillatoriales</taxon>
        <taxon>Microcoleaceae</taxon>
        <taxon>Lyngbya</taxon>
    </lineage>
</organism>
<dbReference type="OrthoDB" id="509215at2"/>
<dbReference type="Gene3D" id="3.60.160.10">
    <property type="entry name" value="Mitochondrial biogenesis AIM24"/>
    <property type="match status" value="1"/>
</dbReference>
<evidence type="ECO:0000313" key="2">
    <source>
        <dbReference type="Proteomes" id="UP000017127"/>
    </source>
</evidence>
<dbReference type="AlphaFoldDB" id="U7QIT4"/>
<keyword evidence="2" id="KW-1185">Reference proteome</keyword>
<dbReference type="InterPro" id="IPR036983">
    <property type="entry name" value="AIM24_sf"/>
</dbReference>
<dbReference type="RefSeq" id="WP_023066878.1">
    <property type="nucleotide sequence ID" value="NZ_AUZM01000028.1"/>
</dbReference>
<evidence type="ECO:0008006" key="3">
    <source>
        <dbReference type="Google" id="ProtNLM"/>
    </source>
</evidence>
<dbReference type="Pfam" id="PF01987">
    <property type="entry name" value="AIM24"/>
    <property type="match status" value="1"/>
</dbReference>
<protein>
    <recommendedName>
        <fullName evidence="3">TIGR00266 family protein</fullName>
    </recommendedName>
</protein>
<proteinExistence type="predicted"/>